<gene>
    <name evidence="2" type="ordered locus">AciX9_4406</name>
</gene>
<feature type="transmembrane region" description="Helical" evidence="1">
    <location>
        <begin position="21"/>
        <end position="41"/>
    </location>
</feature>
<proteinExistence type="predicted"/>
<keyword evidence="2" id="KW-0614">Plasmid</keyword>
<dbReference type="KEGG" id="acm:AciX9_4406"/>
<dbReference type="OrthoDB" id="270162at2"/>
<feature type="transmembrane region" description="Helical" evidence="1">
    <location>
        <begin position="218"/>
        <end position="235"/>
    </location>
</feature>
<dbReference type="AlphaFoldDB" id="E8X7C2"/>
<keyword evidence="1" id="KW-0472">Membrane</keyword>
<dbReference type="Pfam" id="PF06912">
    <property type="entry name" value="DUF1275"/>
    <property type="match status" value="1"/>
</dbReference>
<feature type="transmembrane region" description="Helical" evidence="1">
    <location>
        <begin position="100"/>
        <end position="120"/>
    </location>
</feature>
<feature type="transmembrane region" description="Helical" evidence="1">
    <location>
        <begin position="190"/>
        <end position="212"/>
    </location>
</feature>
<dbReference type="InterPro" id="IPR010699">
    <property type="entry name" value="DUF1275"/>
</dbReference>
<reference evidence="3" key="1">
    <citation type="submission" date="2011-01" db="EMBL/GenBank/DDBJ databases">
        <title>Complete sequence of plasmid3 of Acidobacterium sp. MP5ACTX9.</title>
        <authorList>
            <consortium name="US DOE Joint Genome Institute"/>
            <person name="Lucas S."/>
            <person name="Copeland A."/>
            <person name="Lapidus A."/>
            <person name="Cheng J.-F."/>
            <person name="Goodwin L."/>
            <person name="Pitluck S."/>
            <person name="Teshima H."/>
            <person name="Detter J.C."/>
            <person name="Han C."/>
            <person name="Tapia R."/>
            <person name="Land M."/>
            <person name="Hauser L."/>
            <person name="Kyrpides N."/>
            <person name="Ivanova N."/>
            <person name="Ovchinnikova G."/>
            <person name="Pagani I."/>
            <person name="Rawat S.R."/>
            <person name="Mannisto M."/>
            <person name="Haggblom M.M."/>
            <person name="Woyke T."/>
        </authorList>
    </citation>
    <scope>NUCLEOTIDE SEQUENCE [LARGE SCALE GENOMIC DNA]</scope>
    <source>
        <strain evidence="3">MP5ACTX9</strain>
        <plasmid evidence="3">Plasmid pACIX903</plasmid>
    </source>
</reference>
<evidence type="ECO:0008006" key="4">
    <source>
        <dbReference type="Google" id="ProtNLM"/>
    </source>
</evidence>
<evidence type="ECO:0000313" key="3">
    <source>
        <dbReference type="Proteomes" id="UP000000343"/>
    </source>
</evidence>
<evidence type="ECO:0000256" key="1">
    <source>
        <dbReference type="SAM" id="Phobius"/>
    </source>
</evidence>
<geneLocation type="plasmid" evidence="2 3">
    <name>pACIX903</name>
</geneLocation>
<protein>
    <recommendedName>
        <fullName evidence="4">Transmembrane protein</fullName>
    </recommendedName>
</protein>
<name>E8X7C2_GRATM</name>
<dbReference type="EMBL" id="CP002483">
    <property type="protein sequence ID" value="ADW71356.1"/>
    <property type="molecule type" value="Genomic_DNA"/>
</dbReference>
<dbReference type="PANTHER" id="PTHR37314:SF4">
    <property type="entry name" value="UPF0700 TRANSMEMBRANE PROTEIN YOAK"/>
    <property type="match status" value="1"/>
</dbReference>
<organism evidence="3">
    <name type="scientific">Granulicella tundricola (strain ATCC BAA-1859 / DSM 23138 / MP5ACTX9)</name>
    <dbReference type="NCBI Taxonomy" id="1198114"/>
    <lineage>
        <taxon>Bacteria</taxon>
        <taxon>Pseudomonadati</taxon>
        <taxon>Acidobacteriota</taxon>
        <taxon>Terriglobia</taxon>
        <taxon>Terriglobales</taxon>
        <taxon>Acidobacteriaceae</taxon>
        <taxon>Granulicella</taxon>
    </lineage>
</organism>
<keyword evidence="1" id="KW-1133">Transmembrane helix</keyword>
<dbReference type="RefSeq" id="WP_013573075.1">
    <property type="nucleotide sequence ID" value="NC_015058.1"/>
</dbReference>
<keyword evidence="1" id="KW-0812">Transmembrane</keyword>
<accession>E8X7C2</accession>
<keyword evidence="3" id="KW-1185">Reference proteome</keyword>
<sequence length="242" mass="25953">MPFSYLRVLTGHERTQKSNRHLARYLAFIAGAVNAGGFLAVRQYTSHMSGIVSAMADNLALGSLSLLFAGFIAVFSFLAGATCTSLMVRWARQRSLHSEYALPLILESLLLFAFGFTGHVFEDKEVLGTVALLCFTMGLQNAIVSKISGAVIRTTHLTGMVTDVGVKLGRMLYGQLSGTPPLANVDVRKLSLLGSLIGLFFVGGVVGALGFHHIGFKFTIPVAVTLLILAALPALDDLRRLI</sequence>
<feature type="transmembrane region" description="Helical" evidence="1">
    <location>
        <begin position="61"/>
        <end position="88"/>
    </location>
</feature>
<evidence type="ECO:0000313" key="2">
    <source>
        <dbReference type="EMBL" id="ADW71356.1"/>
    </source>
</evidence>
<dbReference type="HOGENOM" id="CLU_073333_0_0_0"/>
<dbReference type="PANTHER" id="PTHR37314">
    <property type="entry name" value="SLR0142 PROTEIN"/>
    <property type="match status" value="1"/>
</dbReference>
<feature type="transmembrane region" description="Helical" evidence="1">
    <location>
        <begin position="126"/>
        <end position="144"/>
    </location>
</feature>
<dbReference type="Proteomes" id="UP000000343">
    <property type="component" value="Plasmid pACIX903"/>
</dbReference>